<comment type="caution">
    <text evidence="1">The sequence shown here is derived from an EMBL/GenBank/DDBJ whole genome shotgun (WGS) entry which is preliminary data.</text>
</comment>
<proteinExistence type="predicted"/>
<reference evidence="1 2" key="1">
    <citation type="submission" date="2024-04" db="EMBL/GenBank/DDBJ databases">
        <title>Flavobacterium sp. DGU11 16S ribosomal RNA gene Genome sequencing and assembly.</title>
        <authorList>
            <person name="Park S."/>
        </authorList>
    </citation>
    <scope>NUCLEOTIDE SEQUENCE [LARGE SCALE GENOMIC DNA]</scope>
    <source>
        <strain evidence="1 2">DGU11</strain>
    </source>
</reference>
<evidence type="ECO:0008006" key="3">
    <source>
        <dbReference type="Google" id="ProtNLM"/>
    </source>
</evidence>
<protein>
    <recommendedName>
        <fullName evidence="3">DUF4468 domain-containing protein</fullName>
    </recommendedName>
</protein>
<dbReference type="EMBL" id="JBBYHR010000013">
    <property type="protein sequence ID" value="MEL1246295.1"/>
    <property type="molecule type" value="Genomic_DNA"/>
</dbReference>
<keyword evidence="2" id="KW-1185">Reference proteome</keyword>
<name>A0ABU9I294_9FLAO</name>
<evidence type="ECO:0000313" key="2">
    <source>
        <dbReference type="Proteomes" id="UP001464555"/>
    </source>
</evidence>
<evidence type="ECO:0000313" key="1">
    <source>
        <dbReference type="EMBL" id="MEL1246295.1"/>
    </source>
</evidence>
<sequence length="188" mass="22195">MKVAYLIFMLGLLTPSTSVKDEDFINKRFTYIDPFNEWDLELLFFSDSTFTLQDKYGCRLTSQKGHWRVYKQNSNIKKLILTDTVQTWTLTDGGAISIYYKSDIDNKTYSIRKEFYFPLIENDTIEIYNDSIVKLRKLSFDDFDGDIEEKRVLMLESYLIKTLGKDQYLKKYGKGSIEDARKTLKICR</sequence>
<gene>
    <name evidence="1" type="ORF">AAEO56_18620</name>
</gene>
<dbReference type="Proteomes" id="UP001464555">
    <property type="component" value="Unassembled WGS sequence"/>
</dbReference>
<organism evidence="1 2">
    <name type="scientific">Flavobacterium arundinis</name>
    <dbReference type="NCBI Taxonomy" id="3139143"/>
    <lineage>
        <taxon>Bacteria</taxon>
        <taxon>Pseudomonadati</taxon>
        <taxon>Bacteroidota</taxon>
        <taxon>Flavobacteriia</taxon>
        <taxon>Flavobacteriales</taxon>
        <taxon>Flavobacteriaceae</taxon>
        <taxon>Flavobacterium</taxon>
    </lineage>
</organism>
<accession>A0ABU9I294</accession>
<dbReference type="RefSeq" id="WP_341698589.1">
    <property type="nucleotide sequence ID" value="NZ_JBBYHR010000013.1"/>
</dbReference>